<dbReference type="GO" id="GO:0005634">
    <property type="term" value="C:nucleus"/>
    <property type="evidence" value="ECO:0007669"/>
    <property type="project" value="TreeGrafter"/>
</dbReference>
<dbReference type="AlphaFoldDB" id="A0A0C3S813"/>
<keyword evidence="6" id="KW-0067">ATP-binding</keyword>
<evidence type="ECO:0000256" key="4">
    <source>
        <dbReference type="ARBA" id="ARBA00022741"/>
    </source>
</evidence>
<evidence type="ECO:0000256" key="9">
    <source>
        <dbReference type="SAM" id="MobiDB-lite"/>
    </source>
</evidence>
<comment type="catalytic activity">
    <reaction evidence="8">
        <text>L-seryl-[protein] + ATP = O-phospho-L-seryl-[protein] + ADP + H(+)</text>
        <dbReference type="Rhea" id="RHEA:17989"/>
        <dbReference type="Rhea" id="RHEA-COMP:9863"/>
        <dbReference type="Rhea" id="RHEA-COMP:11604"/>
        <dbReference type="ChEBI" id="CHEBI:15378"/>
        <dbReference type="ChEBI" id="CHEBI:29999"/>
        <dbReference type="ChEBI" id="CHEBI:30616"/>
        <dbReference type="ChEBI" id="CHEBI:83421"/>
        <dbReference type="ChEBI" id="CHEBI:456216"/>
        <dbReference type="EC" id="2.7.11.1"/>
    </reaction>
</comment>
<evidence type="ECO:0000256" key="8">
    <source>
        <dbReference type="ARBA" id="ARBA00048679"/>
    </source>
</evidence>
<evidence type="ECO:0000256" key="5">
    <source>
        <dbReference type="ARBA" id="ARBA00022777"/>
    </source>
</evidence>
<dbReference type="HOGENOM" id="CLU_015501_0_0_1"/>
<evidence type="ECO:0000313" key="11">
    <source>
        <dbReference type="EMBL" id="KIP12741.1"/>
    </source>
</evidence>
<keyword evidence="3" id="KW-0808">Transferase</keyword>
<dbReference type="STRING" id="745531.A0A0C3S813"/>
<evidence type="ECO:0000256" key="3">
    <source>
        <dbReference type="ARBA" id="ARBA00022679"/>
    </source>
</evidence>
<keyword evidence="5" id="KW-0418">Kinase</keyword>
<feature type="compositionally biased region" description="Basic residues" evidence="9">
    <location>
        <begin position="216"/>
        <end position="225"/>
    </location>
</feature>
<dbReference type="Gene3D" id="3.30.200.20">
    <property type="entry name" value="Phosphorylase Kinase, domain 1"/>
    <property type="match status" value="1"/>
</dbReference>
<dbReference type="GO" id="GO:0005524">
    <property type="term" value="F:ATP binding"/>
    <property type="evidence" value="ECO:0007669"/>
    <property type="project" value="UniProtKB-KW"/>
</dbReference>
<evidence type="ECO:0000256" key="1">
    <source>
        <dbReference type="ARBA" id="ARBA00012513"/>
    </source>
</evidence>
<dbReference type="SUPFAM" id="SSF56112">
    <property type="entry name" value="Protein kinase-like (PK-like)"/>
    <property type="match status" value="1"/>
</dbReference>
<dbReference type="PANTHER" id="PTHR24419:SF18">
    <property type="entry name" value="SERINE_THREONINE-PROTEIN KINASE HASPIN"/>
    <property type="match status" value="1"/>
</dbReference>
<dbReference type="GO" id="GO:0005737">
    <property type="term" value="C:cytoplasm"/>
    <property type="evidence" value="ECO:0007669"/>
    <property type="project" value="TreeGrafter"/>
</dbReference>
<dbReference type="Pfam" id="PF12330">
    <property type="entry name" value="Haspin_kinase"/>
    <property type="match status" value="1"/>
</dbReference>
<evidence type="ECO:0000256" key="2">
    <source>
        <dbReference type="ARBA" id="ARBA00022527"/>
    </source>
</evidence>
<feature type="region of interest" description="Disordered" evidence="9">
    <location>
        <begin position="1"/>
        <end position="145"/>
    </location>
</feature>
<dbReference type="EC" id="2.7.11.1" evidence="1"/>
<feature type="domain" description="Serine/threonine-protein kinase haspin C-terminal" evidence="10">
    <location>
        <begin position="686"/>
        <end position="764"/>
    </location>
</feature>
<organism evidence="11 12">
    <name type="scientific">Phlebiopsis gigantea (strain 11061_1 CR5-6)</name>
    <name type="common">White-rot fungus</name>
    <name type="synonym">Peniophora gigantea</name>
    <dbReference type="NCBI Taxonomy" id="745531"/>
    <lineage>
        <taxon>Eukaryota</taxon>
        <taxon>Fungi</taxon>
        <taxon>Dikarya</taxon>
        <taxon>Basidiomycota</taxon>
        <taxon>Agaricomycotina</taxon>
        <taxon>Agaricomycetes</taxon>
        <taxon>Polyporales</taxon>
        <taxon>Phanerochaetaceae</taxon>
        <taxon>Phlebiopsis</taxon>
    </lineage>
</organism>
<dbReference type="Proteomes" id="UP000053257">
    <property type="component" value="Unassembled WGS sequence"/>
</dbReference>
<dbReference type="OrthoDB" id="5327538at2759"/>
<keyword evidence="4" id="KW-0547">Nucleotide-binding</keyword>
<evidence type="ECO:0000313" key="12">
    <source>
        <dbReference type="Proteomes" id="UP000053257"/>
    </source>
</evidence>
<reference evidence="11 12" key="1">
    <citation type="journal article" date="2014" name="PLoS Genet.">
        <title>Analysis of the Phlebiopsis gigantea genome, transcriptome and secretome provides insight into its pioneer colonization strategies of wood.</title>
        <authorList>
            <person name="Hori C."/>
            <person name="Ishida T."/>
            <person name="Igarashi K."/>
            <person name="Samejima M."/>
            <person name="Suzuki H."/>
            <person name="Master E."/>
            <person name="Ferreira P."/>
            <person name="Ruiz-Duenas F.J."/>
            <person name="Held B."/>
            <person name="Canessa P."/>
            <person name="Larrondo L.F."/>
            <person name="Schmoll M."/>
            <person name="Druzhinina I.S."/>
            <person name="Kubicek C.P."/>
            <person name="Gaskell J.A."/>
            <person name="Kersten P."/>
            <person name="St John F."/>
            <person name="Glasner J."/>
            <person name="Sabat G."/>
            <person name="Splinter BonDurant S."/>
            <person name="Syed K."/>
            <person name="Yadav J."/>
            <person name="Mgbeahuruike A.C."/>
            <person name="Kovalchuk A."/>
            <person name="Asiegbu F.O."/>
            <person name="Lackner G."/>
            <person name="Hoffmeister D."/>
            <person name="Rencoret J."/>
            <person name="Gutierrez A."/>
            <person name="Sun H."/>
            <person name="Lindquist E."/>
            <person name="Barry K."/>
            <person name="Riley R."/>
            <person name="Grigoriev I.V."/>
            <person name="Henrissat B."/>
            <person name="Kues U."/>
            <person name="Berka R.M."/>
            <person name="Martinez A.T."/>
            <person name="Covert S.F."/>
            <person name="Blanchette R.A."/>
            <person name="Cullen D."/>
        </authorList>
    </citation>
    <scope>NUCLEOTIDE SEQUENCE [LARGE SCALE GENOMIC DNA]</scope>
    <source>
        <strain evidence="11 12">11061_1 CR5-6</strain>
    </source>
</reference>
<feature type="compositionally biased region" description="Basic and acidic residues" evidence="9">
    <location>
        <begin position="81"/>
        <end position="93"/>
    </location>
</feature>
<dbReference type="PANTHER" id="PTHR24419">
    <property type="entry name" value="INTERLEUKIN-1 RECEPTOR-ASSOCIATED KINASE"/>
    <property type="match status" value="1"/>
</dbReference>
<dbReference type="InterPro" id="IPR024604">
    <property type="entry name" value="GSG2_C"/>
</dbReference>
<dbReference type="GO" id="GO:0072354">
    <property type="term" value="F:histone H3T3 kinase activity"/>
    <property type="evidence" value="ECO:0007669"/>
    <property type="project" value="TreeGrafter"/>
</dbReference>
<gene>
    <name evidence="11" type="ORF">PHLGIDRAFT_134254</name>
</gene>
<dbReference type="GO" id="GO:0000278">
    <property type="term" value="P:mitotic cell cycle"/>
    <property type="evidence" value="ECO:0007669"/>
    <property type="project" value="TreeGrafter"/>
</dbReference>
<dbReference type="EMBL" id="KN840438">
    <property type="protein sequence ID" value="KIP12741.1"/>
    <property type="molecule type" value="Genomic_DNA"/>
</dbReference>
<feature type="compositionally biased region" description="Low complexity" evidence="9">
    <location>
        <begin position="56"/>
        <end position="66"/>
    </location>
</feature>
<feature type="compositionally biased region" description="Polar residues" evidence="9">
    <location>
        <begin position="105"/>
        <end position="118"/>
    </location>
</feature>
<dbReference type="GO" id="GO:0035556">
    <property type="term" value="P:intracellular signal transduction"/>
    <property type="evidence" value="ECO:0007669"/>
    <property type="project" value="TreeGrafter"/>
</dbReference>
<sequence>MLGARTKTVASYGRRGHRVVAVSDERRDKDQSTRATGLSQPVSRPDIGKDKSSYAESVPSSRESTPPSSPEYKPQKLYNVAKDEKAAKGRNAEKIISGRKPLSAVSANVPSAGPSSSFMAKAGPRKPKPKVTAGKASTPPRVPVSLKPISPVVSVEIIILDDEGKQINVEKRTTKPTIPVNRARPRRQTSVAKRVNTTANAIVLSDDEDDIPIPLHRPRKQPPRRRVVETSSEDDSDVEIISGRGESRLHPSSLDSPPPRFRSPAERRNNIALSSPESVASTSNSVKSLASSRSRVSNPNRASPGPRFPKAQDFSHNTEHKAQRASIAQSSRRPLKLAAPDRSKPRPLTPIRSRAAFPIPPSPPSPASDSDLDDPLAFDFSELALSPNTVRGLTATGLNWEAPTQPAYLKPLLQECGQASPHEFSAFIEMFPFDQIVQTSHDGVDIRAVAHDGPRARPAFRKIGEASYSEVFGIGDVVLKIVPLRNEEGRGAAAANDANAECPSPSGAKDVLKEIIVTRAMGDMCSGFTELLRSYVVRGRYPSLLLDLWDDYHERKGSESVRPDGFAVSQVYAIIVLPNGGPDLESYSFATAAKAGWRQACSLFWQVARALAQAEELVAFEHRDLHWGQILVKNVSASADTLHRGKRKAPMDSDVYGIQATIIDLGLSRMNSGSGSDAVHWTAFDAETFEGEGDYQFDVYRMMKAHIEGSWKEFRPLTNVMWLHYLLDKLLHAKRLRKPIAPKKAVKASAPPAFTELECWECLTEVEGVLRGALDDVRCATAKKGRRKTQAAKPPREDRPTCAGAVVELAYARGWLAG</sequence>
<evidence type="ECO:0000256" key="7">
    <source>
        <dbReference type="ARBA" id="ARBA00047899"/>
    </source>
</evidence>
<feature type="region of interest" description="Disordered" evidence="9">
    <location>
        <begin position="209"/>
        <end position="373"/>
    </location>
</feature>
<proteinExistence type="predicted"/>
<evidence type="ECO:0000259" key="10">
    <source>
        <dbReference type="SMART" id="SM01331"/>
    </source>
</evidence>
<keyword evidence="12" id="KW-1185">Reference proteome</keyword>
<feature type="compositionally biased region" description="Polar residues" evidence="9">
    <location>
        <begin position="271"/>
        <end position="301"/>
    </location>
</feature>
<evidence type="ECO:0000256" key="6">
    <source>
        <dbReference type="ARBA" id="ARBA00022840"/>
    </source>
</evidence>
<dbReference type="Gene3D" id="1.10.510.10">
    <property type="entry name" value="Transferase(Phosphotransferase) domain 1"/>
    <property type="match status" value="1"/>
</dbReference>
<protein>
    <recommendedName>
        <fullName evidence="1">non-specific serine/threonine protein kinase</fullName>
        <ecNumber evidence="1">2.7.11.1</ecNumber>
    </recommendedName>
</protein>
<dbReference type="SMART" id="SM01331">
    <property type="entry name" value="DUF3635"/>
    <property type="match status" value="1"/>
</dbReference>
<accession>A0A0C3S813</accession>
<feature type="compositionally biased region" description="Basic and acidic residues" evidence="9">
    <location>
        <begin position="23"/>
        <end position="32"/>
    </location>
</feature>
<name>A0A0C3S813_PHLG1</name>
<feature type="compositionally biased region" description="Polar residues" evidence="9">
    <location>
        <begin position="33"/>
        <end position="42"/>
    </location>
</feature>
<keyword evidence="2" id="KW-0723">Serine/threonine-protein kinase</keyword>
<dbReference type="InterPro" id="IPR011009">
    <property type="entry name" value="Kinase-like_dom_sf"/>
</dbReference>
<comment type="catalytic activity">
    <reaction evidence="7">
        <text>L-threonyl-[protein] + ATP = O-phospho-L-threonyl-[protein] + ADP + H(+)</text>
        <dbReference type="Rhea" id="RHEA:46608"/>
        <dbReference type="Rhea" id="RHEA-COMP:11060"/>
        <dbReference type="Rhea" id="RHEA-COMP:11605"/>
        <dbReference type="ChEBI" id="CHEBI:15378"/>
        <dbReference type="ChEBI" id="CHEBI:30013"/>
        <dbReference type="ChEBI" id="CHEBI:30616"/>
        <dbReference type="ChEBI" id="CHEBI:61977"/>
        <dbReference type="ChEBI" id="CHEBI:456216"/>
        <dbReference type="EC" id="2.7.11.1"/>
    </reaction>
</comment>